<dbReference type="Pfam" id="PF09850">
    <property type="entry name" value="DotU"/>
    <property type="match status" value="1"/>
</dbReference>
<dbReference type="PANTHER" id="PTHR36153">
    <property type="entry name" value="INNER MEMBRANE PROTEIN-RELATED"/>
    <property type="match status" value="1"/>
</dbReference>
<accession>X7F1X3</accession>
<dbReference type="OrthoDB" id="8283359at2"/>
<dbReference type="Gene3D" id="1.25.40.590">
    <property type="entry name" value="Type IV / VI secretion system, DotU"/>
    <property type="match status" value="1"/>
</dbReference>
<keyword evidence="1" id="KW-1133">Transmembrane helix</keyword>
<dbReference type="InterPro" id="IPR010623">
    <property type="entry name" value="IcmF_C"/>
</dbReference>
<reference evidence="5 6" key="1">
    <citation type="submission" date="2014-01" db="EMBL/GenBank/DDBJ databases">
        <title>Roseivivax isoporae LMG 25204 Genome Sequencing.</title>
        <authorList>
            <person name="Lai Q."/>
            <person name="Li G."/>
            <person name="Shao Z."/>
        </authorList>
    </citation>
    <scope>NUCLEOTIDE SEQUENCE [LARGE SCALE GENOMIC DNA]</scope>
    <source>
        <strain evidence="5 6">LMG 25204</strain>
    </source>
</reference>
<feature type="domain" description="Type IV / VI secretion system DotU" evidence="4">
    <location>
        <begin position="11"/>
        <end position="89"/>
    </location>
</feature>
<evidence type="ECO:0000313" key="5">
    <source>
        <dbReference type="EMBL" id="ETX26753.1"/>
    </source>
</evidence>
<evidence type="ECO:0008006" key="7">
    <source>
        <dbReference type="Google" id="ProtNLM"/>
    </source>
</evidence>
<dbReference type="Proteomes" id="UP000023430">
    <property type="component" value="Unassembled WGS sequence"/>
</dbReference>
<comment type="caution">
    <text evidence="5">The sequence shown here is derived from an EMBL/GenBank/DDBJ whole genome shotgun (WGS) entry which is preliminary data.</text>
</comment>
<sequence>MARPREEPSSLDRAAAPILRFIEDLPRRARHEGAKRLATEAGGLLARFESDAGRGGAHPHTLKPARYALAVLIDQTARQARGLSLSAWNAVAAGQLFEGREMTLARIREFRATARGQGEAFAPLAAFLDAMLARIGEVRAGPRRLSGGGWLPRAAGFVLLVLGALGGYAGWLEWRYHAPMIAEFDAEALVIGLDRPQQGAELVRRLDALQAARDRVVQAGARAPFRGIVRLPAGNSAAHAGAAYDAAVARHVPGAVADAIETVLATEGEGLVLYDALRAWAVLTGRVDWQPGYLAGWLRDNEGRIATGGLARHLGPLAGASTDIVATDTVVMDQARAFAAETPEPARAWLELLRSDEMRALPDWTPATAVPDIPRVVLRRSGRPVEEGLPGLFTARGWTEAREIGVGLAVQRARALDRQITGQDLAPENSTPDLLMDRLHAETIAAWKAWLADLRVRPFAERETAIVVSGLLAQAENPLSALLREVWNQAGGNDRRRSHDQQLALAREFGPMIQYVEAGRMAEIAQLFSALNVALGALDIDAGRGARRLMSIQDRARSVAALQSAPRIVVQIAEDVLAQTAQPQAIETASNPLARHWQTEVFPLCRDALAARYPFSEGRDADPVQIAALLGPQGALNQFLQSSALPFLETDESPWRWKPEARFAGLSPESAAFLERAAQASEGLFGPGGMDHTLRLAALAERGQTMVSIGGQSVPVRASGVPAVLTWPGTAPDAGIEVAFRESADAARIAHRGPWGLYRLLDGLRLRLRDDGARVLLDLRNEAGRVFLEVGFDAALNPVSVRPALQGLACPPAL</sequence>
<organism evidence="5 6">
    <name type="scientific">Roseivivax isoporae LMG 25204</name>
    <dbReference type="NCBI Taxonomy" id="1449351"/>
    <lineage>
        <taxon>Bacteria</taxon>
        <taxon>Pseudomonadati</taxon>
        <taxon>Pseudomonadota</taxon>
        <taxon>Alphaproteobacteria</taxon>
        <taxon>Rhodobacterales</taxon>
        <taxon>Roseobacteraceae</taxon>
        <taxon>Roseivivax</taxon>
    </lineage>
</organism>
<dbReference type="STRING" id="1449351.RISW2_19400"/>
<dbReference type="eggNOG" id="COG3523">
    <property type="taxonomic scope" value="Bacteria"/>
</dbReference>
<dbReference type="PANTHER" id="PTHR36153:SF1">
    <property type="entry name" value="TYPE VI SECRETION SYSTEM COMPONENT TSSM1"/>
    <property type="match status" value="1"/>
</dbReference>
<dbReference type="AlphaFoldDB" id="X7F1X3"/>
<gene>
    <name evidence="5" type="ORF">RISW2_19400</name>
</gene>
<feature type="domain" description="Type VI secretion system IcmF C-terminal" evidence="2">
    <location>
        <begin position="703"/>
        <end position="791"/>
    </location>
</feature>
<keyword evidence="1" id="KW-0812">Transmembrane</keyword>
<dbReference type="InterPro" id="IPR053156">
    <property type="entry name" value="T6SS_TssM-like"/>
</dbReference>
<dbReference type="EMBL" id="JAME01000058">
    <property type="protein sequence ID" value="ETX26753.1"/>
    <property type="molecule type" value="Genomic_DNA"/>
</dbReference>
<evidence type="ECO:0000259" key="2">
    <source>
        <dbReference type="Pfam" id="PF06744"/>
    </source>
</evidence>
<feature type="transmembrane region" description="Helical" evidence="1">
    <location>
        <begin position="150"/>
        <end position="171"/>
    </location>
</feature>
<dbReference type="InterPro" id="IPR017732">
    <property type="entry name" value="T4/T6SS_DotU"/>
</dbReference>
<proteinExistence type="predicted"/>
<dbReference type="InterPro" id="IPR038522">
    <property type="entry name" value="T4/T6SS_DotU_sf"/>
</dbReference>
<protein>
    <recommendedName>
        <fullName evidence="7">IcmF-related protein</fullName>
    </recommendedName>
</protein>
<name>X7F1X3_9RHOB</name>
<evidence type="ECO:0000259" key="3">
    <source>
        <dbReference type="Pfam" id="PF06761"/>
    </source>
</evidence>
<evidence type="ECO:0000259" key="4">
    <source>
        <dbReference type="Pfam" id="PF09850"/>
    </source>
</evidence>
<keyword evidence="1" id="KW-0472">Membrane</keyword>
<dbReference type="Pfam" id="PF06744">
    <property type="entry name" value="IcmF_C"/>
    <property type="match status" value="1"/>
</dbReference>
<keyword evidence="6" id="KW-1185">Reference proteome</keyword>
<dbReference type="RefSeq" id="WP_043774910.1">
    <property type="nucleotide sequence ID" value="NZ_JAME01000058.1"/>
</dbReference>
<dbReference type="Pfam" id="PF06761">
    <property type="entry name" value="IcmF-related"/>
    <property type="match status" value="1"/>
</dbReference>
<dbReference type="InterPro" id="IPR009612">
    <property type="entry name" value="IcmF-rel"/>
</dbReference>
<evidence type="ECO:0000256" key="1">
    <source>
        <dbReference type="SAM" id="Phobius"/>
    </source>
</evidence>
<feature type="domain" description="IcmF-related" evidence="3">
    <location>
        <begin position="205"/>
        <end position="489"/>
    </location>
</feature>
<evidence type="ECO:0000313" key="6">
    <source>
        <dbReference type="Proteomes" id="UP000023430"/>
    </source>
</evidence>